<sequence>MADMIQLFVTSGSNKKTTFQIHKDASVEDLMRKISDWNGIDSASQRVLFAAKELVMNKDGKKMYLSDYKLQDRSQLFVVFQLPGGSDPDPLEGQVRQPKQFEDAVKLTDLSDMITWDDDPNNQRAKMPCGHAIG</sequence>
<dbReference type="SMART" id="SM00213">
    <property type="entry name" value="UBQ"/>
    <property type="match status" value="1"/>
</dbReference>
<dbReference type="AlphaFoldDB" id="A0A210PSV3"/>
<dbReference type="OrthoDB" id="419317at2759"/>
<proteinExistence type="predicted"/>
<dbReference type="PROSITE" id="PS50053">
    <property type="entry name" value="UBIQUITIN_2"/>
    <property type="match status" value="1"/>
</dbReference>
<evidence type="ECO:0000313" key="2">
    <source>
        <dbReference type="EMBL" id="OWF39569.1"/>
    </source>
</evidence>
<dbReference type="Gene3D" id="3.10.20.90">
    <property type="entry name" value="Phosphatidylinositol 3-kinase Catalytic Subunit, Chain A, domain 1"/>
    <property type="match status" value="1"/>
</dbReference>
<gene>
    <name evidence="2" type="ORF">KP79_PYT03955</name>
</gene>
<dbReference type="STRING" id="6573.A0A210PSV3"/>
<reference evidence="2 3" key="1">
    <citation type="journal article" date="2017" name="Nat. Ecol. Evol.">
        <title>Scallop genome provides insights into evolution of bilaterian karyotype and development.</title>
        <authorList>
            <person name="Wang S."/>
            <person name="Zhang J."/>
            <person name="Jiao W."/>
            <person name="Li J."/>
            <person name="Xun X."/>
            <person name="Sun Y."/>
            <person name="Guo X."/>
            <person name="Huan P."/>
            <person name="Dong B."/>
            <person name="Zhang L."/>
            <person name="Hu X."/>
            <person name="Sun X."/>
            <person name="Wang J."/>
            <person name="Zhao C."/>
            <person name="Wang Y."/>
            <person name="Wang D."/>
            <person name="Huang X."/>
            <person name="Wang R."/>
            <person name="Lv J."/>
            <person name="Li Y."/>
            <person name="Zhang Z."/>
            <person name="Liu B."/>
            <person name="Lu W."/>
            <person name="Hui Y."/>
            <person name="Liang J."/>
            <person name="Zhou Z."/>
            <person name="Hou R."/>
            <person name="Li X."/>
            <person name="Liu Y."/>
            <person name="Li H."/>
            <person name="Ning X."/>
            <person name="Lin Y."/>
            <person name="Zhao L."/>
            <person name="Xing Q."/>
            <person name="Dou J."/>
            <person name="Li Y."/>
            <person name="Mao J."/>
            <person name="Guo H."/>
            <person name="Dou H."/>
            <person name="Li T."/>
            <person name="Mu C."/>
            <person name="Jiang W."/>
            <person name="Fu Q."/>
            <person name="Fu X."/>
            <person name="Miao Y."/>
            <person name="Liu J."/>
            <person name="Yu Q."/>
            <person name="Li R."/>
            <person name="Liao H."/>
            <person name="Li X."/>
            <person name="Kong Y."/>
            <person name="Jiang Z."/>
            <person name="Chourrout D."/>
            <person name="Li R."/>
            <person name="Bao Z."/>
        </authorList>
    </citation>
    <scope>NUCLEOTIDE SEQUENCE [LARGE SCALE GENOMIC DNA]</scope>
    <source>
        <strain evidence="2 3">PY_sf001</strain>
    </source>
</reference>
<evidence type="ECO:0000313" key="3">
    <source>
        <dbReference type="Proteomes" id="UP000242188"/>
    </source>
</evidence>
<dbReference type="InterPro" id="IPR029071">
    <property type="entry name" value="Ubiquitin-like_domsf"/>
</dbReference>
<comment type="caution">
    <text evidence="2">The sequence shown here is derived from an EMBL/GenBank/DDBJ whole genome shotgun (WGS) entry which is preliminary data.</text>
</comment>
<dbReference type="EMBL" id="NEDP02005521">
    <property type="protein sequence ID" value="OWF39569.1"/>
    <property type="molecule type" value="Genomic_DNA"/>
</dbReference>
<feature type="domain" description="Ubiquitin-like" evidence="1">
    <location>
        <begin position="5"/>
        <end position="85"/>
    </location>
</feature>
<dbReference type="Pfam" id="PF00240">
    <property type="entry name" value="ubiquitin"/>
    <property type="match status" value="1"/>
</dbReference>
<dbReference type="SUPFAM" id="SSF54236">
    <property type="entry name" value="Ubiquitin-like"/>
    <property type="match status" value="1"/>
</dbReference>
<keyword evidence="3" id="KW-1185">Reference proteome</keyword>
<name>A0A210PSV3_MIZYE</name>
<protein>
    <submittedName>
        <fullName evidence="2">Ubiquitin-60S ribosomal protein L40</fullName>
    </submittedName>
</protein>
<dbReference type="Proteomes" id="UP000242188">
    <property type="component" value="Unassembled WGS sequence"/>
</dbReference>
<keyword evidence="2" id="KW-0687">Ribonucleoprotein</keyword>
<evidence type="ECO:0000259" key="1">
    <source>
        <dbReference type="PROSITE" id="PS50053"/>
    </source>
</evidence>
<organism evidence="2 3">
    <name type="scientific">Mizuhopecten yessoensis</name>
    <name type="common">Japanese scallop</name>
    <name type="synonym">Patinopecten yessoensis</name>
    <dbReference type="NCBI Taxonomy" id="6573"/>
    <lineage>
        <taxon>Eukaryota</taxon>
        <taxon>Metazoa</taxon>
        <taxon>Spiralia</taxon>
        <taxon>Lophotrochozoa</taxon>
        <taxon>Mollusca</taxon>
        <taxon>Bivalvia</taxon>
        <taxon>Autobranchia</taxon>
        <taxon>Pteriomorphia</taxon>
        <taxon>Pectinida</taxon>
        <taxon>Pectinoidea</taxon>
        <taxon>Pectinidae</taxon>
        <taxon>Mizuhopecten</taxon>
    </lineage>
</organism>
<dbReference type="CDD" id="cd17039">
    <property type="entry name" value="Ubl_ubiquitin_like"/>
    <property type="match status" value="1"/>
</dbReference>
<keyword evidence="2" id="KW-0689">Ribosomal protein</keyword>
<dbReference type="InterPro" id="IPR000626">
    <property type="entry name" value="Ubiquitin-like_dom"/>
</dbReference>
<accession>A0A210PSV3</accession>
<dbReference type="GO" id="GO:0005840">
    <property type="term" value="C:ribosome"/>
    <property type="evidence" value="ECO:0007669"/>
    <property type="project" value="UniProtKB-KW"/>
</dbReference>